<name>A0ACB7H0H1_MANES</name>
<keyword evidence="2" id="KW-1185">Reference proteome</keyword>
<accession>A0ACB7H0H1</accession>
<sequence length="939" mass="108216">MRDRSMAGNRNMIDVDEKTHHLSLGFHFDPSYFGIPSAKQLRTFLLPCQEVWPSKEGTQKMPKNQTSFSNFRNLRVFDLHNSEIEKVPTCIQKMKYLRYLDLSRNDKIKALPNSISRLQLLQVLKLSNCEELRELPKDITKLVNLRHLDCERCWSLTHMPCGLGKLTSLQMLTWFPVAKDSSVSNHVGGLVELNRLNLRGRIEIRNLKCVKDESEFESANLMEKQLLQSLSLCWNRDDDDDDNDNVDVNYDERCLERLRPHENLKKLKVCDYGGTKFPDWLSSLTNLVNICIQDCGNCDRLPLLDRIPSLQYLRIDGFPKLEFIYHEGDNFPGAGGGGNESTFFPSLKELYILDCPHLKSWWKKGDDLTMKITAELPHFTRLSKLEISECSQLTCMPLFPNLDEKLLLENCRLVHHLQQMIKMAIVQAVPSTSSSSSSSSSMLGLSKLKVLWIVSIEDLEAFPEELLQNLSSLEELHLMDCPRLASLPLEMRRLPLRELDIRGCAQMKERYGTRKCSDWPIISRIPNIRIDGQKVQWDGRYLRDQEDSSIVTASPLSKLKTLIVEDLESLPEDWLPNLTRLQQLCLVRCPKLQSLPRGMLHLTSLQNLDISQCTLHLKERCSNNKGVDWLNISHIPRIKIDGLQIQWQEQKAIEGEAAKMLSSEDILGVNTCPPGHSTRRTGVPAEKHSDPAKITTESNQLEGVPGYPQLDQKSYNDDQLAVLKYIYENNDNETLFEGDNCSLARSRIEHWKPRQWLENNDVDMVVEAVRKEEVRERNGTNWFFPCITYQSYEKVSFFKEYYDDHVQNFAVTSDLEACEKIYIPIHDYDRQHFLLAVLKVPNQTCLWFDPMWSDEGYSLTDEEILPVLLQGLDNCVPGIKTKPFFPTFEEVIQKNAPRQPNGWDCGIYIMNFLRDLPDDNGKQFGKTVVNVTEVTSLTR</sequence>
<protein>
    <submittedName>
        <fullName evidence="1">Uncharacterized protein</fullName>
    </submittedName>
</protein>
<gene>
    <name evidence="1" type="ORF">MANES_10G112309v8</name>
</gene>
<organism evidence="1 2">
    <name type="scientific">Manihot esculenta</name>
    <name type="common">Cassava</name>
    <name type="synonym">Jatropha manihot</name>
    <dbReference type="NCBI Taxonomy" id="3983"/>
    <lineage>
        <taxon>Eukaryota</taxon>
        <taxon>Viridiplantae</taxon>
        <taxon>Streptophyta</taxon>
        <taxon>Embryophyta</taxon>
        <taxon>Tracheophyta</taxon>
        <taxon>Spermatophyta</taxon>
        <taxon>Magnoliopsida</taxon>
        <taxon>eudicotyledons</taxon>
        <taxon>Gunneridae</taxon>
        <taxon>Pentapetalae</taxon>
        <taxon>rosids</taxon>
        <taxon>fabids</taxon>
        <taxon>Malpighiales</taxon>
        <taxon>Euphorbiaceae</taxon>
        <taxon>Crotonoideae</taxon>
        <taxon>Manihoteae</taxon>
        <taxon>Manihot</taxon>
    </lineage>
</organism>
<dbReference type="Proteomes" id="UP000091857">
    <property type="component" value="Chromosome 10"/>
</dbReference>
<reference evidence="2" key="1">
    <citation type="journal article" date="2016" name="Nat. Biotechnol.">
        <title>Sequencing wild and cultivated cassava and related species reveals extensive interspecific hybridization and genetic diversity.</title>
        <authorList>
            <person name="Bredeson J.V."/>
            <person name="Lyons J.B."/>
            <person name="Prochnik S.E."/>
            <person name="Wu G.A."/>
            <person name="Ha C.M."/>
            <person name="Edsinger-Gonzales E."/>
            <person name="Grimwood J."/>
            <person name="Schmutz J."/>
            <person name="Rabbi I.Y."/>
            <person name="Egesi C."/>
            <person name="Nauluvula P."/>
            <person name="Lebot V."/>
            <person name="Ndunguru J."/>
            <person name="Mkamilo G."/>
            <person name="Bart R.S."/>
            <person name="Setter T.L."/>
            <person name="Gleadow R.M."/>
            <person name="Kulakow P."/>
            <person name="Ferguson M.E."/>
            <person name="Rounsley S."/>
            <person name="Rokhsar D.S."/>
        </authorList>
    </citation>
    <scope>NUCLEOTIDE SEQUENCE [LARGE SCALE GENOMIC DNA]</scope>
    <source>
        <strain evidence="2">cv. AM560-2</strain>
    </source>
</reference>
<dbReference type="EMBL" id="CM004396">
    <property type="protein sequence ID" value="KAG8645970.1"/>
    <property type="molecule type" value="Genomic_DNA"/>
</dbReference>
<comment type="caution">
    <text evidence="1">The sequence shown here is derived from an EMBL/GenBank/DDBJ whole genome shotgun (WGS) entry which is preliminary data.</text>
</comment>
<proteinExistence type="predicted"/>
<evidence type="ECO:0000313" key="1">
    <source>
        <dbReference type="EMBL" id="KAG8645970.1"/>
    </source>
</evidence>
<evidence type="ECO:0000313" key="2">
    <source>
        <dbReference type="Proteomes" id="UP000091857"/>
    </source>
</evidence>